<keyword evidence="1" id="KW-0812">Transmembrane</keyword>
<dbReference type="AlphaFoldDB" id="A0A6A4NPQ6"/>
<organism evidence="2 3">
    <name type="scientific">Lupinus albus</name>
    <name type="common">White lupine</name>
    <name type="synonym">Lupinus termis</name>
    <dbReference type="NCBI Taxonomy" id="3870"/>
    <lineage>
        <taxon>Eukaryota</taxon>
        <taxon>Viridiplantae</taxon>
        <taxon>Streptophyta</taxon>
        <taxon>Embryophyta</taxon>
        <taxon>Tracheophyta</taxon>
        <taxon>Spermatophyta</taxon>
        <taxon>Magnoliopsida</taxon>
        <taxon>eudicotyledons</taxon>
        <taxon>Gunneridae</taxon>
        <taxon>Pentapetalae</taxon>
        <taxon>rosids</taxon>
        <taxon>fabids</taxon>
        <taxon>Fabales</taxon>
        <taxon>Fabaceae</taxon>
        <taxon>Papilionoideae</taxon>
        <taxon>50 kb inversion clade</taxon>
        <taxon>genistoids sensu lato</taxon>
        <taxon>core genistoids</taxon>
        <taxon>Genisteae</taxon>
        <taxon>Lupinus</taxon>
    </lineage>
</organism>
<dbReference type="Proteomes" id="UP000447434">
    <property type="component" value="Chromosome 18"/>
</dbReference>
<protein>
    <submittedName>
        <fullName evidence="2">Uncharacterized protein</fullName>
    </submittedName>
</protein>
<accession>A0A6A4NPQ6</accession>
<keyword evidence="1" id="KW-0472">Membrane</keyword>
<keyword evidence="1" id="KW-1133">Transmembrane helix</keyword>
<proteinExistence type="predicted"/>
<keyword evidence="3" id="KW-1185">Reference proteome</keyword>
<comment type="caution">
    <text evidence="2">The sequence shown here is derived from an EMBL/GenBank/DDBJ whole genome shotgun (WGS) entry which is preliminary data.</text>
</comment>
<name>A0A6A4NPQ6_LUPAL</name>
<sequence length="64" mass="7439">MIIHPVELLLHMVVPYCVGLHIWIPVIVHFSKYDLVLMVYDSGWNEGWMHFLQVGTVGGRLHQI</sequence>
<evidence type="ECO:0000313" key="2">
    <source>
        <dbReference type="EMBL" id="KAE9594123.1"/>
    </source>
</evidence>
<evidence type="ECO:0000313" key="3">
    <source>
        <dbReference type="Proteomes" id="UP000447434"/>
    </source>
</evidence>
<gene>
    <name evidence="2" type="ORF">Lalb_Chr18g0050441</name>
</gene>
<evidence type="ECO:0000256" key="1">
    <source>
        <dbReference type="SAM" id="Phobius"/>
    </source>
</evidence>
<reference evidence="3" key="1">
    <citation type="journal article" date="2020" name="Nat. Commun.">
        <title>Genome sequence of the cluster root forming white lupin.</title>
        <authorList>
            <person name="Hufnagel B."/>
            <person name="Marques A."/>
            <person name="Soriano A."/>
            <person name="Marques L."/>
            <person name="Divol F."/>
            <person name="Doumas P."/>
            <person name="Sallet E."/>
            <person name="Mancinotti D."/>
            <person name="Carrere S."/>
            <person name="Marande W."/>
            <person name="Arribat S."/>
            <person name="Keller J."/>
            <person name="Huneau C."/>
            <person name="Blein T."/>
            <person name="Aime D."/>
            <person name="Laguerre M."/>
            <person name="Taylor J."/>
            <person name="Schubert V."/>
            <person name="Nelson M."/>
            <person name="Geu-Flores F."/>
            <person name="Crespi M."/>
            <person name="Gallardo-Guerrero K."/>
            <person name="Delaux P.-M."/>
            <person name="Salse J."/>
            <person name="Berges H."/>
            <person name="Guyot R."/>
            <person name="Gouzy J."/>
            <person name="Peret B."/>
        </authorList>
    </citation>
    <scope>NUCLEOTIDE SEQUENCE [LARGE SCALE GENOMIC DNA]</scope>
    <source>
        <strain evidence="3">cv. Amiga</strain>
    </source>
</reference>
<feature type="transmembrane region" description="Helical" evidence="1">
    <location>
        <begin position="12"/>
        <end position="30"/>
    </location>
</feature>
<dbReference type="EMBL" id="WOCE01000018">
    <property type="protein sequence ID" value="KAE9594123.1"/>
    <property type="molecule type" value="Genomic_DNA"/>
</dbReference>